<protein>
    <submittedName>
        <fullName evidence="3">DUF883 C-terminal domain-containing protein</fullName>
    </submittedName>
</protein>
<feature type="coiled-coil region" evidence="1">
    <location>
        <begin position="1"/>
        <end position="39"/>
    </location>
</feature>
<keyword evidence="2" id="KW-0812">Transmembrane</keyword>
<dbReference type="EMBL" id="JAKLWS010000005">
    <property type="protein sequence ID" value="MCG2588085.1"/>
    <property type="molecule type" value="Genomic_DNA"/>
</dbReference>
<evidence type="ECO:0000256" key="1">
    <source>
        <dbReference type="SAM" id="Coils"/>
    </source>
</evidence>
<feature type="transmembrane region" description="Helical" evidence="2">
    <location>
        <begin position="62"/>
        <end position="81"/>
    </location>
</feature>
<keyword evidence="1" id="KW-0175">Coiled coil</keyword>
<comment type="caution">
    <text evidence="3">The sequence shown here is derived from an EMBL/GenBank/DDBJ whole genome shotgun (WGS) entry which is preliminary data.</text>
</comment>
<reference evidence="3" key="1">
    <citation type="submission" date="2022-01" db="EMBL/GenBank/DDBJ databases">
        <authorList>
            <person name="Wang Y."/>
        </authorList>
    </citation>
    <scope>NUCLEOTIDE SEQUENCE</scope>
    <source>
        <strain evidence="3">WB101</strain>
    </source>
</reference>
<dbReference type="RefSeq" id="WP_237852929.1">
    <property type="nucleotide sequence ID" value="NZ_JAKLWS010000005.1"/>
</dbReference>
<proteinExistence type="predicted"/>
<evidence type="ECO:0000313" key="4">
    <source>
        <dbReference type="Proteomes" id="UP001165366"/>
    </source>
</evidence>
<keyword evidence="4" id="KW-1185">Reference proteome</keyword>
<name>A0ABS9KB52_9BACT</name>
<reference evidence="3" key="2">
    <citation type="submission" date="2024-05" db="EMBL/GenBank/DDBJ databases">
        <title>Rhodohalobacter halophilus gen. nov., sp. nov., a moderately halophilic member of the family Balneolaceae.</title>
        <authorList>
            <person name="Xia J."/>
        </authorList>
    </citation>
    <scope>NUCLEOTIDE SEQUENCE</scope>
    <source>
        <strain evidence="3">WB101</strain>
    </source>
</reference>
<sequence>MADLKAKEEELKETLEKERKELKDTYAEIRKKLKSEGDRLQGELQKEYSHAREYVEKNPETGVGVALAGGLLLGFAIAKLFNR</sequence>
<keyword evidence="2" id="KW-0472">Membrane</keyword>
<dbReference type="Proteomes" id="UP001165366">
    <property type="component" value="Unassembled WGS sequence"/>
</dbReference>
<evidence type="ECO:0000256" key="2">
    <source>
        <dbReference type="SAM" id="Phobius"/>
    </source>
</evidence>
<accession>A0ABS9KB52</accession>
<gene>
    <name evidence="3" type="ORF">L6773_05880</name>
</gene>
<organism evidence="3 4">
    <name type="scientific">Rhodohalobacter sulfatireducens</name>
    <dbReference type="NCBI Taxonomy" id="2911366"/>
    <lineage>
        <taxon>Bacteria</taxon>
        <taxon>Pseudomonadati</taxon>
        <taxon>Balneolota</taxon>
        <taxon>Balneolia</taxon>
        <taxon>Balneolales</taxon>
        <taxon>Balneolaceae</taxon>
        <taxon>Rhodohalobacter</taxon>
    </lineage>
</organism>
<evidence type="ECO:0000313" key="3">
    <source>
        <dbReference type="EMBL" id="MCG2588085.1"/>
    </source>
</evidence>
<keyword evidence="2" id="KW-1133">Transmembrane helix</keyword>